<dbReference type="Pfam" id="PF10031">
    <property type="entry name" value="DUF2273"/>
    <property type="match status" value="1"/>
</dbReference>
<feature type="transmembrane region" description="Helical" evidence="1">
    <location>
        <begin position="12"/>
        <end position="42"/>
    </location>
</feature>
<evidence type="ECO:0008006" key="3">
    <source>
        <dbReference type="Google" id="ProtNLM"/>
    </source>
</evidence>
<accession>X1U3B2</accession>
<dbReference type="EMBL" id="BARW01025745">
    <property type="protein sequence ID" value="GAJ11964.1"/>
    <property type="molecule type" value="Genomic_DNA"/>
</dbReference>
<keyword evidence="1" id="KW-1133">Transmembrane helix</keyword>
<evidence type="ECO:0000256" key="1">
    <source>
        <dbReference type="SAM" id="Phobius"/>
    </source>
</evidence>
<proteinExistence type="predicted"/>
<comment type="caution">
    <text evidence="2">The sequence shown here is derived from an EMBL/GenBank/DDBJ whole genome shotgun (WGS) entry which is preliminary data.</text>
</comment>
<reference evidence="2" key="1">
    <citation type="journal article" date="2014" name="Front. Microbiol.">
        <title>High frequency of phylogenetically diverse reductive dehalogenase-homologous genes in deep subseafloor sedimentary metagenomes.</title>
        <authorList>
            <person name="Kawai M."/>
            <person name="Futagami T."/>
            <person name="Toyoda A."/>
            <person name="Takaki Y."/>
            <person name="Nishi S."/>
            <person name="Hori S."/>
            <person name="Arai W."/>
            <person name="Tsubouchi T."/>
            <person name="Morono Y."/>
            <person name="Uchiyama I."/>
            <person name="Ito T."/>
            <person name="Fujiyama A."/>
            <person name="Inagaki F."/>
            <person name="Takami H."/>
        </authorList>
    </citation>
    <scope>NUCLEOTIDE SEQUENCE</scope>
    <source>
        <strain evidence="2">Expedition CK06-06</strain>
    </source>
</reference>
<keyword evidence="1" id="KW-0472">Membrane</keyword>
<dbReference type="AlphaFoldDB" id="X1U3B2"/>
<keyword evidence="1" id="KW-0812">Transmembrane</keyword>
<sequence>MWRSLKRNRGKIIGGLGGLAIALLLIFAWPLVLIFVLVLLGISLGGIFDAARKVGIFLDRLFSYKKPPKDD</sequence>
<organism evidence="2">
    <name type="scientific">marine sediment metagenome</name>
    <dbReference type="NCBI Taxonomy" id="412755"/>
    <lineage>
        <taxon>unclassified sequences</taxon>
        <taxon>metagenomes</taxon>
        <taxon>ecological metagenomes</taxon>
    </lineage>
</organism>
<dbReference type="InterPro" id="IPR018730">
    <property type="entry name" value="DUF2273"/>
</dbReference>
<name>X1U3B2_9ZZZZ</name>
<gene>
    <name evidence="2" type="ORF">S12H4_42127</name>
</gene>
<evidence type="ECO:0000313" key="2">
    <source>
        <dbReference type="EMBL" id="GAJ11964.1"/>
    </source>
</evidence>
<protein>
    <recommendedName>
        <fullName evidence="3">DUF2273 domain-containing protein</fullName>
    </recommendedName>
</protein>